<keyword evidence="6" id="KW-0449">Lipoprotein</keyword>
<gene>
    <name evidence="7" type="ORF">FuraDRAFT_3365</name>
</gene>
<keyword evidence="2" id="KW-0732">Signal</keyword>
<keyword evidence="4" id="KW-0564">Palmitate</keyword>
<dbReference type="AlphaFoldDB" id="B9Z7M9"/>
<dbReference type="GO" id="GO:0009279">
    <property type="term" value="C:cell outer membrane"/>
    <property type="evidence" value="ECO:0007669"/>
    <property type="project" value="UniProtKB-SubCell"/>
</dbReference>
<protein>
    <recommendedName>
        <fullName evidence="9">Lipoprotein</fullName>
    </recommendedName>
</protein>
<organism evidence="7 8">
    <name type="scientific">Pseudogulbenkiania ferrooxidans 2002</name>
    <dbReference type="NCBI Taxonomy" id="279714"/>
    <lineage>
        <taxon>Bacteria</taxon>
        <taxon>Pseudomonadati</taxon>
        <taxon>Pseudomonadota</taxon>
        <taxon>Betaproteobacteria</taxon>
        <taxon>Neisseriales</taxon>
        <taxon>Chromobacteriaceae</taxon>
        <taxon>Pseudogulbenkiania</taxon>
    </lineage>
</organism>
<evidence type="ECO:0000256" key="1">
    <source>
        <dbReference type="ARBA" id="ARBA00004459"/>
    </source>
</evidence>
<evidence type="ECO:0000313" key="8">
    <source>
        <dbReference type="Proteomes" id="UP000003165"/>
    </source>
</evidence>
<evidence type="ECO:0000256" key="6">
    <source>
        <dbReference type="ARBA" id="ARBA00023288"/>
    </source>
</evidence>
<dbReference type="NCBIfam" id="NF047847">
    <property type="entry name" value="SS_mature_LptM"/>
    <property type="match status" value="1"/>
</dbReference>
<keyword evidence="5" id="KW-0998">Cell outer membrane</keyword>
<evidence type="ECO:0008006" key="9">
    <source>
        <dbReference type="Google" id="ProtNLM"/>
    </source>
</evidence>
<keyword evidence="8" id="KW-1185">Reference proteome</keyword>
<dbReference type="PROSITE" id="PS51257">
    <property type="entry name" value="PROKAR_LIPOPROTEIN"/>
    <property type="match status" value="1"/>
</dbReference>
<dbReference type="InterPro" id="IPR032831">
    <property type="entry name" value="LptM_cons"/>
</dbReference>
<sequence precursor="true">MRTMISLVALCLIVTACGYKGPLYLPKDAPAKHRHHDASAP</sequence>
<proteinExistence type="predicted"/>
<comment type="caution">
    <text evidence="7">The sequence shown here is derived from an EMBL/GenBank/DDBJ whole genome shotgun (WGS) entry which is preliminary data.</text>
</comment>
<dbReference type="Pfam" id="PF13627">
    <property type="entry name" value="LptM_cons"/>
    <property type="match status" value="1"/>
</dbReference>
<dbReference type="EMBL" id="ACIS01000010">
    <property type="protein sequence ID" value="EEG07165.1"/>
    <property type="molecule type" value="Genomic_DNA"/>
</dbReference>
<dbReference type="Proteomes" id="UP000003165">
    <property type="component" value="Unassembled WGS sequence"/>
</dbReference>
<accession>B9Z7M9</accession>
<evidence type="ECO:0000256" key="3">
    <source>
        <dbReference type="ARBA" id="ARBA00023136"/>
    </source>
</evidence>
<evidence type="ECO:0000256" key="5">
    <source>
        <dbReference type="ARBA" id="ARBA00023237"/>
    </source>
</evidence>
<comment type="subcellular location">
    <subcellularLocation>
        <location evidence="1">Cell outer membrane</location>
        <topology evidence="1">Lipid-anchor</topology>
    </subcellularLocation>
</comment>
<evidence type="ECO:0000256" key="4">
    <source>
        <dbReference type="ARBA" id="ARBA00023139"/>
    </source>
</evidence>
<name>B9Z7M9_9NEIS</name>
<evidence type="ECO:0000256" key="2">
    <source>
        <dbReference type="ARBA" id="ARBA00022729"/>
    </source>
</evidence>
<keyword evidence="3" id="KW-0472">Membrane</keyword>
<reference evidence="7 8" key="1">
    <citation type="submission" date="2009-02" db="EMBL/GenBank/DDBJ databases">
        <title>Sequencing of the draft genome and assembly of Lutiella nitroferrum 2002.</title>
        <authorList>
            <consortium name="US DOE Joint Genome Institute (JGI-PGF)"/>
            <person name="Lucas S."/>
            <person name="Copeland A."/>
            <person name="Lapidus A."/>
            <person name="Glavina del Rio T."/>
            <person name="Tice H."/>
            <person name="Bruce D."/>
            <person name="Goodwin L."/>
            <person name="Pitluck S."/>
            <person name="Larimer F."/>
            <person name="Land M.L."/>
            <person name="Hauser L."/>
            <person name="Coates J.D."/>
        </authorList>
    </citation>
    <scope>NUCLEOTIDE SEQUENCE [LARGE SCALE GENOMIC DNA]</scope>
    <source>
        <strain evidence="7 8">2002</strain>
    </source>
</reference>
<evidence type="ECO:0000313" key="7">
    <source>
        <dbReference type="EMBL" id="EEG07165.1"/>
    </source>
</evidence>